<dbReference type="Pfam" id="PF02875">
    <property type="entry name" value="Mur_ligase_C"/>
    <property type="match status" value="1"/>
</dbReference>
<evidence type="ECO:0000313" key="7">
    <source>
        <dbReference type="Proteomes" id="UP001489004"/>
    </source>
</evidence>
<feature type="compositionally biased region" description="Acidic residues" evidence="2">
    <location>
        <begin position="93"/>
        <end position="102"/>
    </location>
</feature>
<feature type="compositionally biased region" description="Basic and acidic residues" evidence="2">
    <location>
        <begin position="48"/>
        <end position="62"/>
    </location>
</feature>
<accession>A0AAW1P705</accession>
<dbReference type="InterPro" id="IPR013221">
    <property type="entry name" value="Mur_ligase_cen"/>
</dbReference>
<dbReference type="NCBIfam" id="TIGR01085">
    <property type="entry name" value="murE"/>
    <property type="match status" value="1"/>
</dbReference>
<gene>
    <name evidence="6" type="ORF">WJX72_010844</name>
</gene>
<dbReference type="HAMAP" id="MF_00208">
    <property type="entry name" value="MurE"/>
    <property type="match status" value="1"/>
</dbReference>
<feature type="compositionally biased region" description="Acidic residues" evidence="2">
    <location>
        <begin position="10"/>
        <end position="47"/>
    </location>
</feature>
<evidence type="ECO:0000256" key="2">
    <source>
        <dbReference type="SAM" id="MobiDB-lite"/>
    </source>
</evidence>
<feature type="region of interest" description="Disordered" evidence="2">
    <location>
        <begin position="1"/>
        <end position="62"/>
    </location>
</feature>
<dbReference type="InterPro" id="IPR004101">
    <property type="entry name" value="Mur_ligase_C"/>
</dbReference>
<dbReference type="InterPro" id="IPR035911">
    <property type="entry name" value="MurE/MurF_N"/>
</dbReference>
<feature type="domain" description="Mur ligase C-terminal" evidence="4">
    <location>
        <begin position="551"/>
        <end position="641"/>
    </location>
</feature>
<evidence type="ECO:0000259" key="5">
    <source>
        <dbReference type="Pfam" id="PF08245"/>
    </source>
</evidence>
<sequence>MAKKPSVLDFSDDEDDTDPSALVDDVDDVEEDVDDFPDLADDDDEDDLPVRQRRLDDKDVRSDVDSIADAEDLDSDAVNLRRMRRERVKLSPFDEEEEDLDGDGLPGAAPADDLDLDAIIAGAGVPSTSGRADEALLDVPDEDDPFVDDILAGASARGDPEAAGPLEDEEPGTQYPDPPQRRYMLAELLDLAGYSVGEDQVGRVEVTGLQNDSRLVQPGDIFICVEGSRRDGHDYAQEAVDAGAVAVIAEKPLEDLDSAAPVVNVGDSREALHRLAVAFYDNPSRKMTVVGVTGTNGKTTTTWLIRGIFEELDQPTGMIGTIEYALGVDRMTPSGDLWRPTEEDPTLSRDCSTPHHIVPYKGKYSVPTTTPDGLQLQKLMAGMQDRGATACVMECSSQGLHQGRCDYIDFDVAVFTNLSRDHLDYHGTMEAYLEAKGSLFLKLNDASRQRAVINVDDPYADDIKQFATAVPVVTYAVNDREADVWAEKVKFSIWETEILIRTPIGSLQIITPLIGKHNVYNVLAAVAVGLSINIPLKAIVAGIEATELVDGRCEIIDEGQPFSVIVDYAHTPDALSRLLDTVRECGARRIILVFGCGGDRDKGKRAYMGEIAHYKADIVIVTNDNPRNEQPEQIVADIIAGYPDIILTANAAISVKGGFLQDIGRVQGGWAVKDFVMQEKQERFRRYVIEDRWTAIRAAIGTALPRDVVVIAGKGHEDYQEYVDNQGEVTKGWFDDRVECRNALAKLPMLEAINTKLDRSDLPWCNAGDRLVRIWDKEHSGY</sequence>
<dbReference type="InterPro" id="IPR000713">
    <property type="entry name" value="Mur_ligase_N"/>
</dbReference>
<dbReference type="GO" id="GO:0016881">
    <property type="term" value="F:acid-amino acid ligase activity"/>
    <property type="evidence" value="ECO:0007669"/>
    <property type="project" value="InterPro"/>
</dbReference>
<organism evidence="6 7">
    <name type="scientific">[Myrmecia] bisecta</name>
    <dbReference type="NCBI Taxonomy" id="41462"/>
    <lineage>
        <taxon>Eukaryota</taxon>
        <taxon>Viridiplantae</taxon>
        <taxon>Chlorophyta</taxon>
        <taxon>core chlorophytes</taxon>
        <taxon>Trebouxiophyceae</taxon>
        <taxon>Trebouxiales</taxon>
        <taxon>Trebouxiaceae</taxon>
        <taxon>Myrmecia</taxon>
    </lineage>
</organism>
<dbReference type="InterPro" id="IPR036565">
    <property type="entry name" value="Mur-like_cat_sf"/>
</dbReference>
<evidence type="ECO:0000313" key="6">
    <source>
        <dbReference type="EMBL" id="KAK9805281.1"/>
    </source>
</evidence>
<dbReference type="SUPFAM" id="SSF63418">
    <property type="entry name" value="MurE/MurF N-terminal domain"/>
    <property type="match status" value="1"/>
</dbReference>
<dbReference type="SUPFAM" id="SSF53623">
    <property type="entry name" value="MurD-like peptide ligases, catalytic domain"/>
    <property type="match status" value="1"/>
</dbReference>
<evidence type="ECO:0000259" key="4">
    <source>
        <dbReference type="Pfam" id="PF02875"/>
    </source>
</evidence>
<protein>
    <recommendedName>
        <fullName evidence="8">UDP-N-acetylmuramoyl-L-alanyl-D-glutamate--2,6-diaminopimelate ligase</fullName>
    </recommendedName>
</protein>
<dbReference type="EMBL" id="JALJOR010000016">
    <property type="protein sequence ID" value="KAK9805281.1"/>
    <property type="molecule type" value="Genomic_DNA"/>
</dbReference>
<dbReference type="AlphaFoldDB" id="A0AAW1P705"/>
<evidence type="ECO:0008006" key="8">
    <source>
        <dbReference type="Google" id="ProtNLM"/>
    </source>
</evidence>
<evidence type="ECO:0000259" key="3">
    <source>
        <dbReference type="Pfam" id="PF01225"/>
    </source>
</evidence>
<dbReference type="GO" id="GO:0005524">
    <property type="term" value="F:ATP binding"/>
    <property type="evidence" value="ECO:0007669"/>
    <property type="project" value="InterPro"/>
</dbReference>
<dbReference type="PANTHER" id="PTHR23135">
    <property type="entry name" value="MUR LIGASE FAMILY MEMBER"/>
    <property type="match status" value="1"/>
</dbReference>
<proteinExistence type="inferred from homology"/>
<comment type="caution">
    <text evidence="6">The sequence shown here is derived from an EMBL/GenBank/DDBJ whole genome shotgun (WGS) entry which is preliminary data.</text>
</comment>
<dbReference type="Proteomes" id="UP001489004">
    <property type="component" value="Unassembled WGS sequence"/>
</dbReference>
<feature type="domain" description="Mur ligase N-terminal catalytic" evidence="3">
    <location>
        <begin position="205"/>
        <end position="280"/>
    </location>
</feature>
<reference evidence="6 7" key="1">
    <citation type="journal article" date="2024" name="Nat. Commun.">
        <title>Phylogenomics reveals the evolutionary origins of lichenization in chlorophyte algae.</title>
        <authorList>
            <person name="Puginier C."/>
            <person name="Libourel C."/>
            <person name="Otte J."/>
            <person name="Skaloud P."/>
            <person name="Haon M."/>
            <person name="Grisel S."/>
            <person name="Petersen M."/>
            <person name="Berrin J.G."/>
            <person name="Delaux P.M."/>
            <person name="Dal Grande F."/>
            <person name="Keller J."/>
        </authorList>
    </citation>
    <scope>NUCLEOTIDE SEQUENCE [LARGE SCALE GENOMIC DNA]</scope>
    <source>
        <strain evidence="6 7">SAG 2043</strain>
    </source>
</reference>
<evidence type="ECO:0000256" key="1">
    <source>
        <dbReference type="ARBA" id="ARBA00005898"/>
    </source>
</evidence>
<feature type="region of interest" description="Disordered" evidence="2">
    <location>
        <begin position="156"/>
        <end position="179"/>
    </location>
</feature>
<name>A0AAW1P705_9CHLO</name>
<dbReference type="InterPro" id="IPR005761">
    <property type="entry name" value="UDP-N-AcMur-Glu-dNH2Pim_ligase"/>
</dbReference>
<dbReference type="GO" id="GO:0051301">
    <property type="term" value="P:cell division"/>
    <property type="evidence" value="ECO:0007669"/>
    <property type="project" value="InterPro"/>
</dbReference>
<feature type="domain" description="Mur ligase central" evidence="5">
    <location>
        <begin position="292"/>
        <end position="528"/>
    </location>
</feature>
<dbReference type="Gene3D" id="3.40.1390.10">
    <property type="entry name" value="MurE/MurF, N-terminal domain"/>
    <property type="match status" value="1"/>
</dbReference>
<dbReference type="GO" id="GO:0008360">
    <property type="term" value="P:regulation of cell shape"/>
    <property type="evidence" value="ECO:0007669"/>
    <property type="project" value="InterPro"/>
</dbReference>
<dbReference type="Gene3D" id="3.40.1190.10">
    <property type="entry name" value="Mur-like, catalytic domain"/>
    <property type="match status" value="1"/>
</dbReference>
<keyword evidence="7" id="KW-1185">Reference proteome</keyword>
<dbReference type="Gene3D" id="3.90.190.20">
    <property type="entry name" value="Mur ligase, C-terminal domain"/>
    <property type="match status" value="1"/>
</dbReference>
<dbReference type="InterPro" id="IPR036615">
    <property type="entry name" value="Mur_ligase_C_dom_sf"/>
</dbReference>
<feature type="region of interest" description="Disordered" evidence="2">
    <location>
        <begin position="85"/>
        <end position="112"/>
    </location>
</feature>
<dbReference type="GO" id="GO:0005737">
    <property type="term" value="C:cytoplasm"/>
    <property type="evidence" value="ECO:0007669"/>
    <property type="project" value="InterPro"/>
</dbReference>
<dbReference type="Pfam" id="PF08245">
    <property type="entry name" value="Mur_ligase_M"/>
    <property type="match status" value="1"/>
</dbReference>
<dbReference type="SUPFAM" id="SSF53244">
    <property type="entry name" value="MurD-like peptide ligases, peptide-binding domain"/>
    <property type="match status" value="1"/>
</dbReference>
<dbReference type="Pfam" id="PF01225">
    <property type="entry name" value="Mur_ligase"/>
    <property type="match status" value="1"/>
</dbReference>
<comment type="similarity">
    <text evidence="1">Belongs to the MurCDEF family. MurE subfamily.</text>
</comment>
<dbReference type="PANTHER" id="PTHR23135:SF4">
    <property type="entry name" value="UDP-N-ACETYLMURAMOYL-L-ALANYL-D-GLUTAMATE--2,6-DIAMINOPIMELATE LIGASE MURE HOMOLOG, CHLOROPLASTIC"/>
    <property type="match status" value="1"/>
</dbReference>